<dbReference type="GO" id="GO:0000719">
    <property type="term" value="P:photoreactive repair"/>
    <property type="evidence" value="ECO:0007669"/>
    <property type="project" value="TreeGrafter"/>
</dbReference>
<proteinExistence type="inferred from homology"/>
<dbReference type="STRING" id="10195.A0A3M7P5P9"/>
<feature type="binding site" evidence="2">
    <location>
        <position position="232"/>
    </location>
    <ligand>
        <name>FAD</name>
        <dbReference type="ChEBI" id="CHEBI:57692"/>
    </ligand>
</feature>
<comment type="cofactor">
    <cofactor evidence="2">
        <name>FAD</name>
        <dbReference type="ChEBI" id="CHEBI:57692"/>
    </cofactor>
    <text evidence="2">Binds 1 FAD per subunit.</text>
</comment>
<dbReference type="InterPro" id="IPR014729">
    <property type="entry name" value="Rossmann-like_a/b/a_fold"/>
</dbReference>
<gene>
    <name evidence="4" type="ORF">BpHYR1_021310</name>
</gene>
<dbReference type="PANTHER" id="PTHR11455:SF22">
    <property type="entry name" value="CRYPTOCHROME DASH"/>
    <property type="match status" value="1"/>
</dbReference>
<dbReference type="GO" id="GO:0071949">
    <property type="term" value="F:FAD binding"/>
    <property type="evidence" value="ECO:0007669"/>
    <property type="project" value="TreeGrafter"/>
</dbReference>
<dbReference type="InterPro" id="IPR002081">
    <property type="entry name" value="Cryptochrome/DNA_photolyase_1"/>
</dbReference>
<reference evidence="4 5" key="1">
    <citation type="journal article" date="2018" name="Sci. Rep.">
        <title>Genomic signatures of local adaptation to the degree of environmental predictability in rotifers.</title>
        <authorList>
            <person name="Franch-Gras L."/>
            <person name="Hahn C."/>
            <person name="Garcia-Roger E.M."/>
            <person name="Carmona M.J."/>
            <person name="Serra M."/>
            <person name="Gomez A."/>
        </authorList>
    </citation>
    <scope>NUCLEOTIDE SEQUENCE [LARGE SCALE GENOMIC DNA]</scope>
    <source>
        <strain evidence="4">HYR1</strain>
    </source>
</reference>
<dbReference type="AlphaFoldDB" id="A0A3M7P5P9"/>
<sequence length="305" mass="35764">MSDLQKQRLGILWFRNDLRLNDNLSLDKTIHLVKEKKVDLVLPIYCFDKLLFEGGSREAQLPKLGPFRRNFLIESVENLKEKLQKKLNSNLCILYGEQDVEIKKLIEKIITENPGIHIEYLIASREVPSDEVDLENKVKKYLDSKRIKIFFLWDNLMIHPDDLPFGHFSKTPDMFTHLPTFSQNDIVGQSIPEKAKITESPNSAILGMKGGEDQAELRMQQYFFKTDGLFKYKTTRNGLVGTEYSSKLSMWLALGCISPRYLYWKVKEFETMKCSNESTKCLAFELLWRDFFKYHSLIFSKKIFY</sequence>
<dbReference type="EMBL" id="REGN01013117">
    <property type="protein sequence ID" value="RMZ94343.1"/>
    <property type="molecule type" value="Genomic_DNA"/>
</dbReference>
<evidence type="ECO:0000259" key="3">
    <source>
        <dbReference type="PROSITE" id="PS51645"/>
    </source>
</evidence>
<dbReference type="SUPFAM" id="SSF52425">
    <property type="entry name" value="Cryptochrome/photolyase, N-terminal domain"/>
    <property type="match status" value="1"/>
</dbReference>
<dbReference type="Gene3D" id="3.40.50.620">
    <property type="entry name" value="HUPs"/>
    <property type="match status" value="1"/>
</dbReference>
<dbReference type="InterPro" id="IPR036155">
    <property type="entry name" value="Crypto/Photolyase_N_sf"/>
</dbReference>
<keyword evidence="2" id="KW-0274">FAD</keyword>
<name>A0A3M7P5P9_BRAPC</name>
<dbReference type="PANTHER" id="PTHR11455">
    <property type="entry name" value="CRYPTOCHROME"/>
    <property type="match status" value="1"/>
</dbReference>
<evidence type="ECO:0000313" key="5">
    <source>
        <dbReference type="Proteomes" id="UP000276133"/>
    </source>
</evidence>
<dbReference type="GO" id="GO:0003677">
    <property type="term" value="F:DNA binding"/>
    <property type="evidence" value="ECO:0007669"/>
    <property type="project" value="TreeGrafter"/>
</dbReference>
<protein>
    <submittedName>
        <fullName evidence="4">Cryptochrome DASH-like</fullName>
    </submittedName>
</protein>
<dbReference type="InterPro" id="IPR006050">
    <property type="entry name" value="DNA_photolyase_N"/>
</dbReference>
<evidence type="ECO:0000256" key="1">
    <source>
        <dbReference type="ARBA" id="ARBA00005862"/>
    </source>
</evidence>
<feature type="binding site" evidence="2">
    <location>
        <begin position="245"/>
        <end position="249"/>
    </location>
    <ligand>
        <name>FAD</name>
        <dbReference type="ChEBI" id="CHEBI:57692"/>
    </ligand>
</feature>
<dbReference type="Proteomes" id="UP000276133">
    <property type="component" value="Unassembled WGS sequence"/>
</dbReference>
<feature type="domain" description="Photolyase/cryptochrome alpha/beta" evidence="3">
    <location>
        <begin position="8"/>
        <end position="157"/>
    </location>
</feature>
<dbReference type="OrthoDB" id="435881at2759"/>
<evidence type="ECO:0000256" key="2">
    <source>
        <dbReference type="PIRSR" id="PIRSR602081-1"/>
    </source>
</evidence>
<dbReference type="SUPFAM" id="SSF48173">
    <property type="entry name" value="Cryptochrome/photolyase FAD-binding domain"/>
    <property type="match status" value="1"/>
</dbReference>
<dbReference type="GO" id="GO:0003904">
    <property type="term" value="F:deoxyribodipyrimidine photo-lyase activity"/>
    <property type="evidence" value="ECO:0007669"/>
    <property type="project" value="TreeGrafter"/>
</dbReference>
<organism evidence="4 5">
    <name type="scientific">Brachionus plicatilis</name>
    <name type="common">Marine rotifer</name>
    <name type="synonym">Brachionus muelleri</name>
    <dbReference type="NCBI Taxonomy" id="10195"/>
    <lineage>
        <taxon>Eukaryota</taxon>
        <taxon>Metazoa</taxon>
        <taxon>Spiralia</taxon>
        <taxon>Gnathifera</taxon>
        <taxon>Rotifera</taxon>
        <taxon>Eurotatoria</taxon>
        <taxon>Monogononta</taxon>
        <taxon>Pseudotrocha</taxon>
        <taxon>Ploima</taxon>
        <taxon>Brachionidae</taxon>
        <taxon>Brachionus</taxon>
    </lineage>
</organism>
<accession>A0A3M7P5P9</accession>
<comment type="caution">
    <text evidence="4">The sequence shown here is derived from an EMBL/GenBank/DDBJ whole genome shotgun (WGS) entry which is preliminary data.</text>
</comment>
<dbReference type="PROSITE" id="PS51645">
    <property type="entry name" value="PHR_CRY_ALPHA_BETA"/>
    <property type="match status" value="1"/>
</dbReference>
<keyword evidence="2" id="KW-0285">Flavoprotein</keyword>
<evidence type="ECO:0000313" key="4">
    <source>
        <dbReference type="EMBL" id="RMZ94343.1"/>
    </source>
</evidence>
<dbReference type="InterPro" id="IPR036134">
    <property type="entry name" value="Crypto/Photolyase_FAD-like_sf"/>
</dbReference>
<keyword evidence="5" id="KW-1185">Reference proteome</keyword>
<dbReference type="Pfam" id="PF00875">
    <property type="entry name" value="DNA_photolyase"/>
    <property type="match status" value="1"/>
</dbReference>
<comment type="similarity">
    <text evidence="1">Belongs to the DNA photolyase class-1 family.</text>
</comment>
<dbReference type="Gene3D" id="1.25.40.80">
    <property type="match status" value="1"/>
</dbReference>